<organism evidence="2 3">
    <name type="scientific">Dentiscutata erythropus</name>
    <dbReference type="NCBI Taxonomy" id="1348616"/>
    <lineage>
        <taxon>Eukaryota</taxon>
        <taxon>Fungi</taxon>
        <taxon>Fungi incertae sedis</taxon>
        <taxon>Mucoromycota</taxon>
        <taxon>Glomeromycotina</taxon>
        <taxon>Glomeromycetes</taxon>
        <taxon>Diversisporales</taxon>
        <taxon>Gigasporaceae</taxon>
        <taxon>Dentiscutata</taxon>
    </lineage>
</organism>
<sequence length="135" mass="14911">MHRLKNKNEIRTPATTIEQDQINQISNSIIPNTIEHPINQMSDSTDSTIPNTNKQSVNNKEQYEESNEPISTSISNVRNFSKVTGRGRPSKYRYVSSIERKQICSGDSAYSRSSTCSESLTHGESSTGVGSSARG</sequence>
<feature type="compositionally biased region" description="Polar residues" evidence="1">
    <location>
        <begin position="39"/>
        <end position="60"/>
    </location>
</feature>
<evidence type="ECO:0000313" key="3">
    <source>
        <dbReference type="Proteomes" id="UP000789405"/>
    </source>
</evidence>
<dbReference type="AlphaFoldDB" id="A0A9N9DJ50"/>
<keyword evidence="3" id="KW-1185">Reference proteome</keyword>
<dbReference type="EMBL" id="CAJVPY010005323">
    <property type="protein sequence ID" value="CAG8640664.1"/>
    <property type="molecule type" value="Genomic_DNA"/>
</dbReference>
<evidence type="ECO:0000256" key="1">
    <source>
        <dbReference type="SAM" id="MobiDB-lite"/>
    </source>
</evidence>
<feature type="compositionally biased region" description="Polar residues" evidence="1">
    <location>
        <begin position="108"/>
        <end position="135"/>
    </location>
</feature>
<proteinExistence type="predicted"/>
<gene>
    <name evidence="2" type="ORF">DERYTH_LOCUS9637</name>
</gene>
<accession>A0A9N9DJ50</accession>
<feature type="region of interest" description="Disordered" evidence="1">
    <location>
        <begin position="105"/>
        <end position="135"/>
    </location>
</feature>
<evidence type="ECO:0000313" key="2">
    <source>
        <dbReference type="EMBL" id="CAG8640664.1"/>
    </source>
</evidence>
<dbReference type="Proteomes" id="UP000789405">
    <property type="component" value="Unassembled WGS sequence"/>
</dbReference>
<reference evidence="2" key="1">
    <citation type="submission" date="2021-06" db="EMBL/GenBank/DDBJ databases">
        <authorList>
            <person name="Kallberg Y."/>
            <person name="Tangrot J."/>
            <person name="Rosling A."/>
        </authorList>
    </citation>
    <scope>NUCLEOTIDE SEQUENCE</scope>
    <source>
        <strain evidence="2">MA453B</strain>
    </source>
</reference>
<feature type="region of interest" description="Disordered" evidence="1">
    <location>
        <begin position="37"/>
        <end position="72"/>
    </location>
</feature>
<name>A0A9N9DJ50_9GLOM</name>
<protein>
    <submittedName>
        <fullName evidence="2">5302_t:CDS:1</fullName>
    </submittedName>
</protein>
<comment type="caution">
    <text evidence="2">The sequence shown here is derived from an EMBL/GenBank/DDBJ whole genome shotgun (WGS) entry which is preliminary data.</text>
</comment>